<dbReference type="AlphaFoldDB" id="A0A941F0E0"/>
<comment type="caution">
    <text evidence="2">The sequence shown here is derived from an EMBL/GenBank/DDBJ whole genome shotgun (WGS) entry which is preliminary data.</text>
</comment>
<dbReference type="EMBL" id="JAGTAR010000003">
    <property type="protein sequence ID" value="MBR8534648.1"/>
    <property type="molecule type" value="Genomic_DNA"/>
</dbReference>
<evidence type="ECO:0000256" key="1">
    <source>
        <dbReference type="SAM" id="Phobius"/>
    </source>
</evidence>
<proteinExistence type="predicted"/>
<keyword evidence="3" id="KW-1185">Reference proteome</keyword>
<feature type="transmembrane region" description="Helical" evidence="1">
    <location>
        <begin position="92"/>
        <end position="112"/>
    </location>
</feature>
<feature type="transmembrane region" description="Helical" evidence="1">
    <location>
        <begin position="118"/>
        <end position="136"/>
    </location>
</feature>
<accession>A0A941F0E0</accession>
<dbReference type="RefSeq" id="WP_212188547.1">
    <property type="nucleotide sequence ID" value="NZ_JAGTAR010000003.1"/>
</dbReference>
<keyword evidence="1" id="KW-0812">Transmembrane</keyword>
<reference evidence="2" key="2">
    <citation type="submission" date="2021-04" db="EMBL/GenBank/DDBJ databases">
        <authorList>
            <person name="Zhang T."/>
            <person name="Zhang Y."/>
            <person name="Lu D."/>
            <person name="Zuo D."/>
            <person name="Du Z."/>
        </authorList>
    </citation>
    <scope>NUCLEOTIDE SEQUENCE</scope>
    <source>
        <strain evidence="2">JR1</strain>
    </source>
</reference>
<evidence type="ECO:0000313" key="2">
    <source>
        <dbReference type="EMBL" id="MBR8534648.1"/>
    </source>
</evidence>
<protein>
    <recommendedName>
        <fullName evidence="4">Glycine zipper family protein</fullName>
    </recommendedName>
</protein>
<dbReference type="Proteomes" id="UP000679220">
    <property type="component" value="Unassembled WGS sequence"/>
</dbReference>
<evidence type="ECO:0000313" key="3">
    <source>
        <dbReference type="Proteomes" id="UP000679220"/>
    </source>
</evidence>
<keyword evidence="1" id="KW-1133">Transmembrane helix</keyword>
<organism evidence="2 3">
    <name type="scientific">Carboxylicivirga sediminis</name>
    <dbReference type="NCBI Taxonomy" id="2006564"/>
    <lineage>
        <taxon>Bacteria</taxon>
        <taxon>Pseudomonadati</taxon>
        <taxon>Bacteroidota</taxon>
        <taxon>Bacteroidia</taxon>
        <taxon>Marinilabiliales</taxon>
        <taxon>Marinilabiliaceae</taxon>
        <taxon>Carboxylicivirga</taxon>
    </lineage>
</organism>
<evidence type="ECO:0008006" key="4">
    <source>
        <dbReference type="Google" id="ProtNLM"/>
    </source>
</evidence>
<reference evidence="2" key="1">
    <citation type="journal article" date="2018" name="Int. J. Syst. Evol. Microbiol.">
        <title>Carboxylicivirga sediminis sp. nov., isolated from coastal sediment.</title>
        <authorList>
            <person name="Wang F.Q."/>
            <person name="Ren L.H."/>
            <person name="Zou R.J."/>
            <person name="Sun Y.Z."/>
            <person name="Liu X.J."/>
            <person name="Jiang F."/>
            <person name="Liu L.J."/>
        </authorList>
    </citation>
    <scope>NUCLEOTIDE SEQUENCE</scope>
    <source>
        <strain evidence="2">JR1</strain>
    </source>
</reference>
<sequence length="154" mass="17347">MTIISLIEIKPNDVPSKDYMRYHQFRKLVVELQKRELPSAIVEFVNDNIQLVNHAIDKKFELRKQIAASQKAIIKLLEKELKLVPKGYYRNLWMVLGMTVFGVPLGIAWGQITDNMGTLGIGIGVGMIIGLALGNAQDNKAAREGRQLDVDYKP</sequence>
<gene>
    <name evidence="2" type="ORF">KDU71_03680</name>
</gene>
<name>A0A941F0E0_9BACT</name>
<keyword evidence="1" id="KW-0472">Membrane</keyword>